<dbReference type="Gene3D" id="3.40.50.720">
    <property type="entry name" value="NAD(P)-binding Rossmann-like Domain"/>
    <property type="match status" value="1"/>
</dbReference>
<dbReference type="PRINTS" id="PR00081">
    <property type="entry name" value="GDHRDH"/>
</dbReference>
<keyword evidence="6" id="KW-1185">Reference proteome</keyword>
<dbReference type="PRINTS" id="PR00080">
    <property type="entry name" value="SDRFAMILY"/>
</dbReference>
<evidence type="ECO:0000256" key="1">
    <source>
        <dbReference type="ARBA" id="ARBA00006484"/>
    </source>
</evidence>
<name>A0A6M1RXG9_9BACT</name>
<dbReference type="Pfam" id="PF00106">
    <property type="entry name" value="adh_short"/>
    <property type="match status" value="1"/>
</dbReference>
<evidence type="ECO:0000256" key="2">
    <source>
        <dbReference type="ARBA" id="ARBA00023002"/>
    </source>
</evidence>
<dbReference type="Proteomes" id="UP000477311">
    <property type="component" value="Unassembled WGS sequence"/>
</dbReference>
<gene>
    <name evidence="5" type="ORF">G4L39_12315</name>
</gene>
<dbReference type="CDD" id="cd05233">
    <property type="entry name" value="SDR_c"/>
    <property type="match status" value="1"/>
</dbReference>
<evidence type="ECO:0000313" key="5">
    <source>
        <dbReference type="EMBL" id="NGO40171.1"/>
    </source>
</evidence>
<evidence type="ECO:0000313" key="6">
    <source>
        <dbReference type="Proteomes" id="UP000477311"/>
    </source>
</evidence>
<feature type="region of interest" description="Disordered" evidence="4">
    <location>
        <begin position="1"/>
        <end position="21"/>
    </location>
</feature>
<dbReference type="AlphaFoldDB" id="A0A6M1RXG9"/>
<protein>
    <submittedName>
        <fullName evidence="5">SDR family oxidoreductase</fullName>
    </submittedName>
</protein>
<keyword evidence="2" id="KW-0560">Oxidoreductase</keyword>
<evidence type="ECO:0000256" key="3">
    <source>
        <dbReference type="RuleBase" id="RU000363"/>
    </source>
</evidence>
<feature type="compositionally biased region" description="Polar residues" evidence="4">
    <location>
        <begin position="1"/>
        <end position="17"/>
    </location>
</feature>
<dbReference type="InterPro" id="IPR036291">
    <property type="entry name" value="NAD(P)-bd_dom_sf"/>
</dbReference>
<comment type="similarity">
    <text evidence="1 3">Belongs to the short-chain dehydrogenases/reductases (SDR) family.</text>
</comment>
<dbReference type="GO" id="GO:0016491">
    <property type="term" value="F:oxidoreductase activity"/>
    <property type="evidence" value="ECO:0007669"/>
    <property type="project" value="UniProtKB-KW"/>
</dbReference>
<organism evidence="5 6">
    <name type="scientific">Limisphaera ngatamarikiensis</name>
    <dbReference type="NCBI Taxonomy" id="1324935"/>
    <lineage>
        <taxon>Bacteria</taxon>
        <taxon>Pseudomonadati</taxon>
        <taxon>Verrucomicrobiota</taxon>
        <taxon>Verrucomicrobiia</taxon>
        <taxon>Limisphaerales</taxon>
        <taxon>Limisphaeraceae</taxon>
        <taxon>Limisphaera</taxon>
    </lineage>
</organism>
<proteinExistence type="inferred from homology"/>
<comment type="caution">
    <text evidence="5">The sequence shown here is derived from an EMBL/GenBank/DDBJ whole genome shotgun (WGS) entry which is preliminary data.</text>
</comment>
<dbReference type="GO" id="GO:0016020">
    <property type="term" value="C:membrane"/>
    <property type="evidence" value="ECO:0007669"/>
    <property type="project" value="TreeGrafter"/>
</dbReference>
<evidence type="ECO:0000256" key="4">
    <source>
        <dbReference type="SAM" id="MobiDB-lite"/>
    </source>
</evidence>
<accession>A0A6M1RXG9</accession>
<dbReference type="InterPro" id="IPR002347">
    <property type="entry name" value="SDR_fam"/>
</dbReference>
<dbReference type="SUPFAM" id="SSF51735">
    <property type="entry name" value="NAD(P)-binding Rossmann-fold domains"/>
    <property type="match status" value="1"/>
</dbReference>
<sequence length="254" mass="27224">MTPTETPRPSNSDSHPVNPTGYAVVTGGGSGVGRAVALALVQHGWFVAILGRRPDSLTETLHQAGPRAHHLLTITCDISDPDAVDRVAAQILARWPGVDLLVNAAGTNVPQRALAELSLRDYRTIMGANLDGAFHCVRAFLPVMRRQGRGTIINIVSDAGKWASAKAGPAYVMSKFGLAGLTQSINAEERHHGIRACAIFPGDINTPLLDKRPSPPPPEARARMLQPEDIAACVLFCVQLPQHAVVEELLIRPR</sequence>
<dbReference type="EMBL" id="JAAKYA010000082">
    <property type="protein sequence ID" value="NGO40171.1"/>
    <property type="molecule type" value="Genomic_DNA"/>
</dbReference>
<dbReference type="PANTHER" id="PTHR44196:SF1">
    <property type="entry name" value="DEHYDROGENASE_REDUCTASE SDR FAMILY MEMBER 7B"/>
    <property type="match status" value="1"/>
</dbReference>
<dbReference type="PANTHER" id="PTHR44196">
    <property type="entry name" value="DEHYDROGENASE/REDUCTASE SDR FAMILY MEMBER 7B"/>
    <property type="match status" value="1"/>
</dbReference>
<reference evidence="5 6" key="1">
    <citation type="submission" date="2020-02" db="EMBL/GenBank/DDBJ databases">
        <title>Draft genome sequence of Limisphaera ngatamarikiensis NGM72.4T, a thermophilic Verrucomicrobia grouped in subdivision 3.</title>
        <authorList>
            <person name="Carere C.R."/>
            <person name="Steen J."/>
            <person name="Hugenholtz P."/>
            <person name="Stott M.B."/>
        </authorList>
    </citation>
    <scope>NUCLEOTIDE SEQUENCE [LARGE SCALE GENOMIC DNA]</scope>
    <source>
        <strain evidence="5 6">NGM72.4</strain>
    </source>
</reference>